<dbReference type="PROSITE" id="PS50263">
    <property type="entry name" value="CN_HYDROLASE"/>
    <property type="match status" value="1"/>
</dbReference>
<evidence type="ECO:0000256" key="1">
    <source>
        <dbReference type="ARBA" id="ARBA00022801"/>
    </source>
</evidence>
<sequence>MPTTLSSTYLMDRGSHLKAATMQKFTVAAIQMVSRATLSPNIDTVRRLVGEAAASGASVVLLPEYWGLLGRKDTDKVALREPFQDVSRPMQQCMQSLAKEHKIWLVGGTIPLESPTDATKVYNTTLVYNPAGDVVHRYDKVHLFGYIPGNGQPTYDEAATNFRGDPAQHAVVDTHLGPIGLSVCYDLRFPEYYRALGPCSLVVVPAAFTHTTGKAHWEILLKARAIENQCYVLAAAQGGVHENGRHTWGQSMLIDPWGVIVSQLGQGEGVVVGDVDLAHLSTIRQQLPALQHRCLP</sequence>
<dbReference type="Pfam" id="PF00795">
    <property type="entry name" value="CN_hydrolase"/>
    <property type="match status" value="1"/>
</dbReference>
<dbReference type="RefSeq" id="XP_009838096.1">
    <property type="nucleotide sequence ID" value="XM_009839794.1"/>
</dbReference>
<dbReference type="InterPro" id="IPR045254">
    <property type="entry name" value="Nit1/2_C-N_Hydrolase"/>
</dbReference>
<dbReference type="GO" id="GO:0016811">
    <property type="term" value="F:hydrolase activity, acting on carbon-nitrogen (but not peptide) bonds, in linear amides"/>
    <property type="evidence" value="ECO:0007669"/>
    <property type="project" value="InterPro"/>
</dbReference>
<dbReference type="STRING" id="112090.W4G030"/>
<dbReference type="CDD" id="cd07572">
    <property type="entry name" value="nit"/>
    <property type="match status" value="1"/>
</dbReference>
<dbReference type="InterPro" id="IPR003010">
    <property type="entry name" value="C-N_Hydrolase"/>
</dbReference>
<gene>
    <name evidence="3" type="ORF">H257_12550</name>
</gene>
<protein>
    <recommendedName>
        <fullName evidence="2">CN hydrolase domain-containing protein</fullName>
    </recommendedName>
</protein>
<keyword evidence="1" id="KW-0378">Hydrolase</keyword>
<dbReference type="EMBL" id="KI913154">
    <property type="protein sequence ID" value="ETV72414.1"/>
    <property type="molecule type" value="Genomic_DNA"/>
</dbReference>
<dbReference type="PANTHER" id="PTHR23088:SF27">
    <property type="entry name" value="DEAMINATED GLUTATHIONE AMIDASE"/>
    <property type="match status" value="1"/>
</dbReference>
<reference evidence="3" key="1">
    <citation type="submission" date="2013-12" db="EMBL/GenBank/DDBJ databases">
        <title>The Genome Sequence of Aphanomyces astaci APO3.</title>
        <authorList>
            <consortium name="The Broad Institute Genomics Platform"/>
            <person name="Russ C."/>
            <person name="Tyler B."/>
            <person name="van West P."/>
            <person name="Dieguez-Uribeondo J."/>
            <person name="Young S.K."/>
            <person name="Zeng Q."/>
            <person name="Gargeya S."/>
            <person name="Fitzgerald M."/>
            <person name="Abouelleil A."/>
            <person name="Alvarado L."/>
            <person name="Chapman S.B."/>
            <person name="Gainer-Dewar J."/>
            <person name="Goldberg J."/>
            <person name="Griggs A."/>
            <person name="Gujja S."/>
            <person name="Hansen M."/>
            <person name="Howarth C."/>
            <person name="Imamovic A."/>
            <person name="Ireland A."/>
            <person name="Larimer J."/>
            <person name="McCowan C."/>
            <person name="Murphy C."/>
            <person name="Pearson M."/>
            <person name="Poon T.W."/>
            <person name="Priest M."/>
            <person name="Roberts A."/>
            <person name="Saif S."/>
            <person name="Shea T."/>
            <person name="Sykes S."/>
            <person name="Wortman J."/>
            <person name="Nusbaum C."/>
            <person name="Birren B."/>
        </authorList>
    </citation>
    <scope>NUCLEOTIDE SEQUENCE [LARGE SCALE GENOMIC DNA]</scope>
    <source>
        <strain evidence="3">APO3</strain>
    </source>
</reference>
<proteinExistence type="predicted"/>
<dbReference type="OrthoDB" id="10250282at2759"/>
<feature type="non-terminal residue" evidence="3">
    <location>
        <position position="1"/>
    </location>
</feature>
<evidence type="ECO:0000313" key="3">
    <source>
        <dbReference type="EMBL" id="ETV72414.1"/>
    </source>
</evidence>
<dbReference type="PANTHER" id="PTHR23088">
    <property type="entry name" value="NITRILASE-RELATED"/>
    <property type="match status" value="1"/>
</dbReference>
<name>W4G030_APHAT</name>
<dbReference type="SUPFAM" id="SSF56317">
    <property type="entry name" value="Carbon-nitrogen hydrolase"/>
    <property type="match status" value="1"/>
</dbReference>
<organism evidence="3">
    <name type="scientific">Aphanomyces astaci</name>
    <name type="common">Crayfish plague agent</name>
    <dbReference type="NCBI Taxonomy" id="112090"/>
    <lineage>
        <taxon>Eukaryota</taxon>
        <taxon>Sar</taxon>
        <taxon>Stramenopiles</taxon>
        <taxon>Oomycota</taxon>
        <taxon>Saprolegniomycetes</taxon>
        <taxon>Saprolegniales</taxon>
        <taxon>Verrucalvaceae</taxon>
        <taxon>Aphanomyces</taxon>
    </lineage>
</organism>
<dbReference type="AlphaFoldDB" id="W4G030"/>
<dbReference type="VEuPathDB" id="FungiDB:H257_12550"/>
<dbReference type="Gene3D" id="3.60.110.10">
    <property type="entry name" value="Carbon-nitrogen hydrolase"/>
    <property type="match status" value="1"/>
</dbReference>
<accession>W4G030</accession>
<evidence type="ECO:0000259" key="2">
    <source>
        <dbReference type="PROSITE" id="PS50263"/>
    </source>
</evidence>
<dbReference type="InterPro" id="IPR036526">
    <property type="entry name" value="C-N_Hydrolase_sf"/>
</dbReference>
<feature type="domain" description="CN hydrolase" evidence="2">
    <location>
        <begin position="25"/>
        <end position="277"/>
    </location>
</feature>
<dbReference type="GeneID" id="20814546"/>